<reference evidence="1" key="2">
    <citation type="journal article" date="2015" name="Data Brief">
        <title>Shoot transcriptome of the giant reed, Arundo donax.</title>
        <authorList>
            <person name="Barrero R.A."/>
            <person name="Guerrero F.D."/>
            <person name="Moolhuijzen P."/>
            <person name="Goolsby J.A."/>
            <person name="Tidwell J."/>
            <person name="Bellgard S.E."/>
            <person name="Bellgard M.I."/>
        </authorList>
    </citation>
    <scope>NUCLEOTIDE SEQUENCE</scope>
    <source>
        <tissue evidence="1">Shoot tissue taken approximately 20 cm above the soil surface</tissue>
    </source>
</reference>
<protein>
    <submittedName>
        <fullName evidence="1">Uncharacterized protein</fullName>
    </submittedName>
</protein>
<evidence type="ECO:0000313" key="1">
    <source>
        <dbReference type="EMBL" id="JAE34151.1"/>
    </source>
</evidence>
<proteinExistence type="predicted"/>
<dbReference type="AlphaFoldDB" id="A0A0A9HH34"/>
<dbReference type="EMBL" id="GBRH01163745">
    <property type="protein sequence ID" value="JAE34151.1"/>
    <property type="molecule type" value="Transcribed_RNA"/>
</dbReference>
<name>A0A0A9HH34_ARUDO</name>
<accession>A0A0A9HH34</accession>
<sequence length="17" mass="1752">MPLPAPWPGNGKYGPIG</sequence>
<organism evidence="1">
    <name type="scientific">Arundo donax</name>
    <name type="common">Giant reed</name>
    <name type="synonym">Donax arundinaceus</name>
    <dbReference type="NCBI Taxonomy" id="35708"/>
    <lineage>
        <taxon>Eukaryota</taxon>
        <taxon>Viridiplantae</taxon>
        <taxon>Streptophyta</taxon>
        <taxon>Embryophyta</taxon>
        <taxon>Tracheophyta</taxon>
        <taxon>Spermatophyta</taxon>
        <taxon>Magnoliopsida</taxon>
        <taxon>Liliopsida</taxon>
        <taxon>Poales</taxon>
        <taxon>Poaceae</taxon>
        <taxon>PACMAD clade</taxon>
        <taxon>Arundinoideae</taxon>
        <taxon>Arundineae</taxon>
        <taxon>Arundo</taxon>
    </lineage>
</organism>
<reference evidence="1" key="1">
    <citation type="submission" date="2014-09" db="EMBL/GenBank/DDBJ databases">
        <authorList>
            <person name="Magalhaes I.L.F."/>
            <person name="Oliveira U."/>
            <person name="Santos F.R."/>
            <person name="Vidigal T.H.D.A."/>
            <person name="Brescovit A.D."/>
            <person name="Santos A.J."/>
        </authorList>
    </citation>
    <scope>NUCLEOTIDE SEQUENCE</scope>
    <source>
        <tissue evidence="1">Shoot tissue taken approximately 20 cm above the soil surface</tissue>
    </source>
</reference>